<keyword evidence="4" id="KW-0472">Membrane</keyword>
<comment type="similarity">
    <text evidence="2">Belongs to the SusD family.</text>
</comment>
<dbReference type="Pfam" id="PF14322">
    <property type="entry name" value="SusD-like_3"/>
    <property type="match status" value="1"/>
</dbReference>
<sequence>MKKIFLACAAFATMIGTYSCTKLDVPVESQYVKSNFPTTDADYTALLGTIYSNLSSSYAVPYWRMQDMSTDEAILPARDGNFDDGGQYRQLHYHTWTFDHPNVISVWQWGFGGINTCNRIITVINASSSTAAKKASSIAEVRAMRALYLYFMMDLYGNVPIITDFPVTTQPANQPRAKVYEFIESELKAVLPLLPAKSSNAATNVSQYGRPTKGMVFALLAKMYLNSGVYINSNRYQETVAMCDSVQNNTNYFLDAKFRDIFLPTNGPQINETIFAVPYDQQIPGNQFTRFGFFYYLAQAYGFNVGLSIAMSTTPEFYNRFNIPGDDRTKTWLAGPQYYPDGNGGFTSQPVYYPTGTAGVPANTQINIKPDLILTGLKPMDLGNDVLNAQSEGVRSIKYYPDVNIIQATRLNSNDVPVFRLADIYLMKAEAILRGATPTTINGDFQSPLTLVNKLRTRAHAQVATSIDLDGLLDERARELSWEAWRRNDLIRYGLFEKEYPLPVAGGKTDDLKMNTDPTRRLYPIPSTELKTNPNLKQNPGY</sequence>
<dbReference type="AlphaFoldDB" id="A0A1H8V5B3"/>
<evidence type="ECO:0000256" key="3">
    <source>
        <dbReference type="ARBA" id="ARBA00022729"/>
    </source>
</evidence>
<feature type="domain" description="RagB/SusD" evidence="7">
    <location>
        <begin position="388"/>
        <end position="542"/>
    </location>
</feature>
<proteinExistence type="inferred from homology"/>
<dbReference type="RefSeq" id="WP_091222695.1">
    <property type="nucleotide sequence ID" value="NZ_FOCL01000022.1"/>
</dbReference>
<dbReference type="InterPro" id="IPR033985">
    <property type="entry name" value="SusD-like_N"/>
</dbReference>
<dbReference type="InterPro" id="IPR012944">
    <property type="entry name" value="SusD_RagB_dom"/>
</dbReference>
<dbReference type="SUPFAM" id="SSF48452">
    <property type="entry name" value="TPR-like"/>
    <property type="match status" value="1"/>
</dbReference>
<dbReference type="PROSITE" id="PS51257">
    <property type="entry name" value="PROKAR_LIPOPROTEIN"/>
    <property type="match status" value="1"/>
</dbReference>
<dbReference type="GO" id="GO:0009279">
    <property type="term" value="C:cell outer membrane"/>
    <property type="evidence" value="ECO:0007669"/>
    <property type="project" value="UniProtKB-SubCell"/>
</dbReference>
<feature type="domain" description="SusD-like N-terminal" evidence="8">
    <location>
        <begin position="39"/>
        <end position="225"/>
    </location>
</feature>
<keyword evidence="10" id="KW-1185">Reference proteome</keyword>
<evidence type="ECO:0000256" key="5">
    <source>
        <dbReference type="ARBA" id="ARBA00023237"/>
    </source>
</evidence>
<evidence type="ECO:0000256" key="2">
    <source>
        <dbReference type="ARBA" id="ARBA00006275"/>
    </source>
</evidence>
<dbReference type="Pfam" id="PF07980">
    <property type="entry name" value="SusD_RagB"/>
    <property type="match status" value="1"/>
</dbReference>
<dbReference type="Gene3D" id="1.25.40.390">
    <property type="match status" value="1"/>
</dbReference>
<dbReference type="OrthoDB" id="9783641at2"/>
<dbReference type="STRING" id="551995.SAMN05192574_12244"/>
<protein>
    <submittedName>
        <fullName evidence="9">Starch-binding associating with outer membrane</fullName>
    </submittedName>
</protein>
<dbReference type="InterPro" id="IPR011990">
    <property type="entry name" value="TPR-like_helical_dom_sf"/>
</dbReference>
<evidence type="ECO:0000259" key="8">
    <source>
        <dbReference type="Pfam" id="PF14322"/>
    </source>
</evidence>
<comment type="subcellular location">
    <subcellularLocation>
        <location evidence="1">Cell outer membrane</location>
    </subcellularLocation>
</comment>
<evidence type="ECO:0000256" key="4">
    <source>
        <dbReference type="ARBA" id="ARBA00023136"/>
    </source>
</evidence>
<evidence type="ECO:0000256" key="6">
    <source>
        <dbReference type="SAM" id="MobiDB-lite"/>
    </source>
</evidence>
<gene>
    <name evidence="9" type="ORF">SAMN05192574_12244</name>
</gene>
<evidence type="ECO:0000313" key="9">
    <source>
        <dbReference type="EMBL" id="SEP10464.1"/>
    </source>
</evidence>
<keyword evidence="5" id="KW-0998">Cell outer membrane</keyword>
<feature type="compositionally biased region" description="Polar residues" evidence="6">
    <location>
        <begin position="529"/>
        <end position="542"/>
    </location>
</feature>
<name>A0A1H8V5B3_9SPHI</name>
<feature type="compositionally biased region" description="Basic and acidic residues" evidence="6">
    <location>
        <begin position="511"/>
        <end position="520"/>
    </location>
</feature>
<reference evidence="10" key="1">
    <citation type="submission" date="2016-10" db="EMBL/GenBank/DDBJ databases">
        <authorList>
            <person name="Varghese N."/>
            <person name="Submissions S."/>
        </authorList>
    </citation>
    <scope>NUCLEOTIDE SEQUENCE [LARGE SCALE GENOMIC DNA]</scope>
    <source>
        <strain evidence="10">Gh-48</strain>
    </source>
</reference>
<evidence type="ECO:0000259" key="7">
    <source>
        <dbReference type="Pfam" id="PF07980"/>
    </source>
</evidence>
<feature type="region of interest" description="Disordered" evidence="6">
    <location>
        <begin position="511"/>
        <end position="542"/>
    </location>
</feature>
<keyword evidence="3" id="KW-0732">Signal</keyword>
<evidence type="ECO:0000313" key="10">
    <source>
        <dbReference type="Proteomes" id="UP000198942"/>
    </source>
</evidence>
<evidence type="ECO:0000256" key="1">
    <source>
        <dbReference type="ARBA" id="ARBA00004442"/>
    </source>
</evidence>
<dbReference type="Proteomes" id="UP000198942">
    <property type="component" value="Unassembled WGS sequence"/>
</dbReference>
<accession>A0A1H8V5B3</accession>
<organism evidence="9 10">
    <name type="scientific">Mucilaginibacter gossypiicola</name>
    <dbReference type="NCBI Taxonomy" id="551995"/>
    <lineage>
        <taxon>Bacteria</taxon>
        <taxon>Pseudomonadati</taxon>
        <taxon>Bacteroidota</taxon>
        <taxon>Sphingobacteriia</taxon>
        <taxon>Sphingobacteriales</taxon>
        <taxon>Sphingobacteriaceae</taxon>
        <taxon>Mucilaginibacter</taxon>
    </lineage>
</organism>
<dbReference type="EMBL" id="FOCL01000022">
    <property type="protein sequence ID" value="SEP10464.1"/>
    <property type="molecule type" value="Genomic_DNA"/>
</dbReference>